<gene>
    <name evidence="1" type="primary">orf19</name>
</gene>
<name>A0A2Z4HGD5_9EUKA</name>
<dbReference type="AlphaFoldDB" id="A0A2Z4HGD5"/>
<protein>
    <submittedName>
        <fullName evidence="1">Uncharacterized protein</fullName>
    </submittedName>
</protein>
<keyword evidence="1" id="KW-0934">Plastid</keyword>
<sequence length="90" mass="10104">MEINWPLPHQLANQTRALHQADYSFHLFDIIQKAYGVLAVVSNCCPPPKGRFSRVTHPSATKILRSSFDLHVLSIPPAFILSQDQTLHGN</sequence>
<organism evidence="1">
    <name type="scientific">Cyanophora sudae</name>
    <dbReference type="NCBI Taxonomy" id="1522369"/>
    <lineage>
        <taxon>Eukaryota</taxon>
        <taxon>Glaucocystophyceae</taxon>
        <taxon>Cyanophorales</taxon>
        <taxon>Cyanophoraceae</taxon>
        <taxon>Cyanophora</taxon>
    </lineage>
</organism>
<accession>A0A2Z4HGD5</accession>
<geneLocation type="plastid" evidence="1"/>
<reference evidence="1" key="1">
    <citation type="journal article" date="2018" name="Adv. Bot. Res.">
        <title>Chapter Four - Comparative Plastid Genomics of Glaucophytes species.</title>
        <authorList>
            <person name="Reyes-Prieto A."/>
            <person name="Russell S."/>
            <person name="Figueroa-Martinez F."/>
            <person name="Jackson C."/>
        </authorList>
    </citation>
    <scope>NUCLEOTIDE SEQUENCE</scope>
    <source>
        <strain evidence="1">NIES-764</strain>
    </source>
</reference>
<dbReference type="EMBL" id="MG601102">
    <property type="protein sequence ID" value="AWW13713.1"/>
    <property type="molecule type" value="Genomic_DNA"/>
</dbReference>
<dbReference type="GeneID" id="37543615"/>
<evidence type="ECO:0000313" key="1">
    <source>
        <dbReference type="EMBL" id="AWW13713.1"/>
    </source>
</evidence>
<dbReference type="RefSeq" id="YP_009504460.1">
    <property type="nucleotide sequence ID" value="NC_038215.1"/>
</dbReference>
<proteinExistence type="predicted"/>